<dbReference type="CDD" id="cd00038">
    <property type="entry name" value="CAP_ED"/>
    <property type="match status" value="1"/>
</dbReference>
<sequence length="372" mass="41525">MQYRNSVFVVTEERSCPLYSVGDEVRAKDLILSVTRGRPVCLSMLEKLMPLLSTESSAHARGRRKDRVECGGCEGLIRLESKKDGAFTTLQMRLMAVAERQAQLYKSDNGFAVLRQLPAFAELQDELLYSFCTIGQVQRFQPGERVVNRGEVADRIFIMLTGRVVLSEQDQHDEEETVVELAPGELIGEMGLVADTVYAFDCYCLEPASLLTMPVEQVKAFLSQHPALHIFFYSQLAKRLEKLSLSRMEAASGFSASLREMMVVELCQLINTSRKSGRVTLVLDDDTKGELLFNGGELIGARHGRESGKEAFYSLLGRNDGTFTFVSGLSEEEKGLPLVGGFMGLIMEGMQQIDESHAAKKRRMRPMLGRSR</sequence>
<dbReference type="SMART" id="SM00100">
    <property type="entry name" value="cNMP"/>
    <property type="match status" value="1"/>
</dbReference>
<name>A0A2L1GLZ6_9BACT</name>
<evidence type="ECO:0000259" key="1">
    <source>
        <dbReference type="PROSITE" id="PS50042"/>
    </source>
</evidence>
<proteinExistence type="predicted"/>
<dbReference type="PANTHER" id="PTHR36304">
    <property type="entry name" value="DOMAIN GTPASE-ACTIVATING PROTEIN, PUTATIVE-RELATED-RELATED"/>
    <property type="match status" value="1"/>
</dbReference>
<dbReference type="InterPro" id="IPR018488">
    <property type="entry name" value="cNMP-bd_CS"/>
</dbReference>
<dbReference type="KEGG" id="deo:CAY53_03670"/>
<dbReference type="InterPro" id="IPR025497">
    <property type="entry name" value="PatA-like_N"/>
</dbReference>
<dbReference type="PROSITE" id="PS50042">
    <property type="entry name" value="CNMP_BINDING_3"/>
    <property type="match status" value="1"/>
</dbReference>
<dbReference type="InterPro" id="IPR014710">
    <property type="entry name" value="RmlC-like_jellyroll"/>
</dbReference>
<evidence type="ECO:0000313" key="2">
    <source>
        <dbReference type="EMBL" id="AVD70693.1"/>
    </source>
</evidence>
<dbReference type="Gene3D" id="2.60.120.10">
    <property type="entry name" value="Jelly Rolls"/>
    <property type="match status" value="1"/>
</dbReference>
<dbReference type="PANTHER" id="PTHR36304:SF4">
    <property type="entry name" value="DUF4388 DOMAIN-CONTAINING PROTEIN"/>
    <property type="match status" value="1"/>
</dbReference>
<gene>
    <name evidence="2" type="ORF">CAY53_03670</name>
</gene>
<dbReference type="InterPro" id="IPR018490">
    <property type="entry name" value="cNMP-bd_dom_sf"/>
</dbReference>
<dbReference type="RefSeq" id="WP_104935986.1">
    <property type="nucleotide sequence ID" value="NZ_CP021255.1"/>
</dbReference>
<dbReference type="OrthoDB" id="9771288at2"/>
<accession>A0A2L1GLZ6</accession>
<dbReference type="AlphaFoldDB" id="A0A2L1GLZ6"/>
<dbReference type="PROSITE" id="PS00888">
    <property type="entry name" value="CNMP_BINDING_1"/>
    <property type="match status" value="1"/>
</dbReference>
<keyword evidence="3" id="KW-1185">Reference proteome</keyword>
<evidence type="ECO:0000313" key="3">
    <source>
        <dbReference type="Proteomes" id="UP000239867"/>
    </source>
</evidence>
<dbReference type="InterPro" id="IPR000595">
    <property type="entry name" value="cNMP-bd_dom"/>
</dbReference>
<dbReference type="Pfam" id="PF14332">
    <property type="entry name" value="DUF4388"/>
    <property type="match status" value="1"/>
</dbReference>
<dbReference type="Proteomes" id="UP000239867">
    <property type="component" value="Chromosome"/>
</dbReference>
<dbReference type="Pfam" id="PF00027">
    <property type="entry name" value="cNMP_binding"/>
    <property type="match status" value="1"/>
</dbReference>
<organism evidence="2 3">
    <name type="scientific">Desulfobulbus oralis</name>
    <dbReference type="NCBI Taxonomy" id="1986146"/>
    <lineage>
        <taxon>Bacteria</taxon>
        <taxon>Pseudomonadati</taxon>
        <taxon>Thermodesulfobacteriota</taxon>
        <taxon>Desulfobulbia</taxon>
        <taxon>Desulfobulbales</taxon>
        <taxon>Desulfobulbaceae</taxon>
        <taxon>Desulfobulbus</taxon>
    </lineage>
</organism>
<dbReference type="SUPFAM" id="SSF51206">
    <property type="entry name" value="cAMP-binding domain-like"/>
    <property type="match status" value="1"/>
</dbReference>
<reference evidence="2 3" key="1">
    <citation type="journal article" date="2018" name="MBio">
        <title>Insights into the evolution of host association through the isolation and characterization of a novel human periodontal pathobiont, Desulfobulbus oralis.</title>
        <authorList>
            <person name="Cross K.L."/>
            <person name="Chirania P."/>
            <person name="Xiong W."/>
            <person name="Beall C.J."/>
            <person name="Elkins J.G."/>
            <person name="Giannone R.J."/>
            <person name="Griffen A.L."/>
            <person name="Guss A.M."/>
            <person name="Hettich R.L."/>
            <person name="Joshi S.S."/>
            <person name="Mokrzan E.M."/>
            <person name="Martin R.K."/>
            <person name="Zhulin I.B."/>
            <person name="Leys E.J."/>
            <person name="Podar M."/>
        </authorList>
    </citation>
    <scope>NUCLEOTIDE SEQUENCE [LARGE SCALE GENOMIC DNA]</scope>
    <source>
        <strain evidence="2 3">ORNL</strain>
    </source>
</reference>
<protein>
    <recommendedName>
        <fullName evidence="1">Cyclic nucleotide-binding domain-containing protein</fullName>
    </recommendedName>
</protein>
<dbReference type="EMBL" id="CP021255">
    <property type="protein sequence ID" value="AVD70693.1"/>
    <property type="molecule type" value="Genomic_DNA"/>
</dbReference>
<feature type="domain" description="Cyclic nucleotide-binding" evidence="1">
    <location>
        <begin position="119"/>
        <end position="239"/>
    </location>
</feature>